<dbReference type="CDD" id="cd05374">
    <property type="entry name" value="17beta-HSD-like_SDR_c"/>
    <property type="match status" value="1"/>
</dbReference>
<accession>A0A2P5GNH6</accession>
<reference evidence="7 8" key="1">
    <citation type="submission" date="2018-01" db="EMBL/GenBank/DDBJ databases">
        <title>Superficieibacter electus gen. nov., sp. nov., an extended-spectrum beta-lactamase possessing member of the Enterobacteriaceae family, isolated from intensive care unit surfaces.</title>
        <authorList>
            <person name="Potter R.F."/>
            <person name="D'Souza A.W."/>
        </authorList>
    </citation>
    <scope>NUCLEOTIDE SEQUENCE [LARGE SCALE GENOMIC DNA]</scope>
    <source>
        <strain evidence="6 8">BP-1</strain>
        <strain evidence="5 7">BP-2</strain>
    </source>
</reference>
<dbReference type="PANTHER" id="PTHR43976:SF16">
    <property type="entry name" value="SHORT-CHAIN DEHYDROGENASE_REDUCTASE FAMILY PROTEIN"/>
    <property type="match status" value="1"/>
</dbReference>
<dbReference type="SMART" id="SM00822">
    <property type="entry name" value="PKS_KR"/>
    <property type="match status" value="1"/>
</dbReference>
<dbReference type="PRINTS" id="PR00080">
    <property type="entry name" value="SDRFAMILY"/>
</dbReference>
<dbReference type="NCBIfam" id="NF006114">
    <property type="entry name" value="PRK08263.1"/>
    <property type="match status" value="1"/>
</dbReference>
<organism evidence="6 8">
    <name type="scientific">Superficieibacter electus</name>
    <dbReference type="NCBI Taxonomy" id="2022662"/>
    <lineage>
        <taxon>Bacteria</taxon>
        <taxon>Pseudomonadati</taxon>
        <taxon>Pseudomonadota</taxon>
        <taxon>Gammaproteobacteria</taxon>
        <taxon>Enterobacterales</taxon>
        <taxon>Enterobacteriaceae</taxon>
        <taxon>Superficieibacter</taxon>
    </lineage>
</organism>
<dbReference type="InterPro" id="IPR036291">
    <property type="entry name" value="NAD(P)-bd_dom_sf"/>
</dbReference>
<dbReference type="InterPro" id="IPR051911">
    <property type="entry name" value="SDR_oxidoreductase"/>
</dbReference>
<dbReference type="InterPro" id="IPR020904">
    <property type="entry name" value="Sc_DH/Rdtase_CS"/>
</dbReference>
<dbReference type="GO" id="GO:0016491">
    <property type="term" value="F:oxidoreductase activity"/>
    <property type="evidence" value="ECO:0007669"/>
    <property type="project" value="UniProtKB-KW"/>
</dbReference>
<dbReference type="SUPFAM" id="SSF51735">
    <property type="entry name" value="NAD(P)-binding Rossmann-fold domains"/>
    <property type="match status" value="1"/>
</dbReference>
<dbReference type="EMBL" id="PQGE01000013">
    <property type="protein sequence ID" value="POP43657.1"/>
    <property type="molecule type" value="Genomic_DNA"/>
</dbReference>
<comment type="similarity">
    <text evidence="1 3">Belongs to the short-chain dehydrogenases/reductases (SDR) family.</text>
</comment>
<dbReference type="PROSITE" id="PS00061">
    <property type="entry name" value="ADH_SHORT"/>
    <property type="match status" value="1"/>
</dbReference>
<evidence type="ECO:0000256" key="2">
    <source>
        <dbReference type="ARBA" id="ARBA00023002"/>
    </source>
</evidence>
<dbReference type="AlphaFoldDB" id="A0A2P5GNH6"/>
<gene>
    <name evidence="6" type="ORF">CHU32_14920</name>
    <name evidence="5" type="ORF">CHU33_15630</name>
</gene>
<dbReference type="OrthoDB" id="9775296at2"/>
<dbReference type="Pfam" id="PF00106">
    <property type="entry name" value="adh_short"/>
    <property type="match status" value="1"/>
</dbReference>
<evidence type="ECO:0000259" key="4">
    <source>
        <dbReference type="SMART" id="SM00822"/>
    </source>
</evidence>
<proteinExistence type="inferred from homology"/>
<dbReference type="InterPro" id="IPR002347">
    <property type="entry name" value="SDR_fam"/>
</dbReference>
<evidence type="ECO:0000313" key="5">
    <source>
        <dbReference type="EMBL" id="POP43657.1"/>
    </source>
</evidence>
<evidence type="ECO:0000313" key="6">
    <source>
        <dbReference type="EMBL" id="POP48125.1"/>
    </source>
</evidence>
<dbReference type="Proteomes" id="UP000237073">
    <property type="component" value="Unassembled WGS sequence"/>
</dbReference>
<evidence type="ECO:0000313" key="8">
    <source>
        <dbReference type="Proteomes" id="UP000247005"/>
    </source>
</evidence>
<comment type="caution">
    <text evidence="6">The sequence shown here is derived from an EMBL/GenBank/DDBJ whole genome shotgun (WGS) entry which is preliminary data.</text>
</comment>
<dbReference type="Gene3D" id="3.40.50.720">
    <property type="entry name" value="NAD(P)-binding Rossmann-like Domain"/>
    <property type="match status" value="1"/>
</dbReference>
<dbReference type="NCBIfam" id="NF004824">
    <property type="entry name" value="PRK06180.1"/>
    <property type="match status" value="1"/>
</dbReference>
<keyword evidence="7" id="KW-1185">Reference proteome</keyword>
<dbReference type="EMBL" id="PQGD01000011">
    <property type="protein sequence ID" value="POP48125.1"/>
    <property type="molecule type" value="Genomic_DNA"/>
</dbReference>
<feature type="domain" description="Ketoreductase" evidence="4">
    <location>
        <begin position="3"/>
        <end position="158"/>
    </location>
</feature>
<evidence type="ECO:0000256" key="1">
    <source>
        <dbReference type="ARBA" id="ARBA00006484"/>
    </source>
</evidence>
<sequence length="278" mass="30269">MSKTWLITGASRGLGLEMARAALAAGDNVVATARNVSSASRAFTQHTDRLLLTPLDVTDPAAPQAVVDAALARFGTIDVLVNNAGYGQLGLFEETPEDDIQRQLETNVNGLMRMTRAVLPALRRQRSGHIINISSIAGLVSFDFCTLYGTSKFAVEGFSVNLARDLAPFGIKVTVVEPGMFRTDFLDDRSVRFSGNPLEDYAQAREDAETLYKNFNHQQLGDPVKFGAAIVELANTAEPPLHLLLGSDALKMARDDLALRQAEIERWQHLSASTDHTD</sequence>
<evidence type="ECO:0000256" key="3">
    <source>
        <dbReference type="RuleBase" id="RU000363"/>
    </source>
</evidence>
<dbReference type="InterPro" id="IPR057326">
    <property type="entry name" value="KR_dom"/>
</dbReference>
<keyword evidence="2" id="KW-0560">Oxidoreductase</keyword>
<dbReference type="PANTHER" id="PTHR43976">
    <property type="entry name" value="SHORT CHAIN DEHYDROGENASE"/>
    <property type="match status" value="1"/>
</dbReference>
<name>A0A2P5GNH6_9ENTR</name>
<evidence type="ECO:0000313" key="7">
    <source>
        <dbReference type="Proteomes" id="UP000237073"/>
    </source>
</evidence>
<dbReference type="PRINTS" id="PR00081">
    <property type="entry name" value="GDHRDH"/>
</dbReference>
<protein>
    <submittedName>
        <fullName evidence="6">Short-chain dehydrogenase/reductase</fullName>
    </submittedName>
</protein>
<dbReference type="RefSeq" id="WP_103676996.1">
    <property type="nucleotide sequence ID" value="NZ_PQGD01000011.1"/>
</dbReference>
<dbReference type="Proteomes" id="UP000247005">
    <property type="component" value="Unassembled WGS sequence"/>
</dbReference>